<gene>
    <name evidence="1" type="ORF">KPSA3_00050</name>
</gene>
<reference evidence="1 2" key="1">
    <citation type="submission" date="2018-04" db="EMBL/GenBank/DDBJ databases">
        <title>Draft genome sequence of Pseudomonas syringae pv. actinidiae biovar 3 strains isolated from kiwifruit in Kagawa prefecture.</title>
        <authorList>
            <person name="Tabuchi M."/>
            <person name="Saito M."/>
            <person name="Fujiwara S."/>
            <person name="Sasa N."/>
            <person name="Akimitsu K."/>
            <person name="Gomi K."/>
            <person name="Konishi-Sugita S."/>
            <person name="Hamano K."/>
            <person name="Kataoka I."/>
        </authorList>
    </citation>
    <scope>NUCLEOTIDE SEQUENCE [LARGE SCALE GENOMIC DNA]</scope>
    <source>
        <strain evidence="1 2">MAFF212211</strain>
    </source>
</reference>
<proteinExistence type="predicted"/>
<dbReference type="EMBL" id="BGKA01000002">
    <property type="protein sequence ID" value="GBH14165.1"/>
    <property type="molecule type" value="Genomic_DNA"/>
</dbReference>
<dbReference type="Proteomes" id="UP000248291">
    <property type="component" value="Unassembled WGS sequence"/>
</dbReference>
<evidence type="ECO:0000313" key="1">
    <source>
        <dbReference type="EMBL" id="GBH14165.1"/>
    </source>
</evidence>
<protein>
    <submittedName>
        <fullName evidence="1">Uncharacterized protein</fullName>
    </submittedName>
</protein>
<sequence>MVKSYDPFRDNVRLSQQTQLRILLNLHHEPEHLSRNRTFVEAHRFLASTQIYLGKHLSSPVIPLDAA</sequence>
<organism evidence="1 2">
    <name type="scientific">Pseudomonas syringae pv. actinidiae</name>
    <dbReference type="NCBI Taxonomy" id="103796"/>
    <lineage>
        <taxon>Bacteria</taxon>
        <taxon>Pseudomonadati</taxon>
        <taxon>Pseudomonadota</taxon>
        <taxon>Gammaproteobacteria</taxon>
        <taxon>Pseudomonadales</taxon>
        <taxon>Pseudomonadaceae</taxon>
        <taxon>Pseudomonas</taxon>
        <taxon>Pseudomonas syringae</taxon>
    </lineage>
</organism>
<evidence type="ECO:0000313" key="2">
    <source>
        <dbReference type="Proteomes" id="UP000248291"/>
    </source>
</evidence>
<comment type="caution">
    <text evidence="1">The sequence shown here is derived from an EMBL/GenBank/DDBJ whole genome shotgun (WGS) entry which is preliminary data.</text>
</comment>
<accession>A0AAN4Q1J5</accession>
<dbReference type="AlphaFoldDB" id="A0AAN4Q1J5"/>
<name>A0AAN4Q1J5_PSESF</name>